<comment type="similarity">
    <text evidence="3">Belongs to the lysine N(6)-hydroxylase/L-ornithine N(5)-oxygenase family.</text>
</comment>
<evidence type="ECO:0000256" key="5">
    <source>
        <dbReference type="ARBA" id="ARBA00022827"/>
    </source>
</evidence>
<comment type="cofactor">
    <cofactor evidence="1">
        <name>FAD</name>
        <dbReference type="ChEBI" id="CHEBI:57692"/>
    </cofactor>
</comment>
<evidence type="ECO:0000256" key="3">
    <source>
        <dbReference type="ARBA" id="ARBA00007588"/>
    </source>
</evidence>
<evidence type="ECO:0000256" key="1">
    <source>
        <dbReference type="ARBA" id="ARBA00001974"/>
    </source>
</evidence>
<evidence type="ECO:0000256" key="2">
    <source>
        <dbReference type="ARBA" id="ARBA00004924"/>
    </source>
</evidence>
<evidence type="ECO:0000256" key="6">
    <source>
        <dbReference type="ARBA" id="ARBA00022857"/>
    </source>
</evidence>
<dbReference type="PANTHER" id="PTHR42802:SF1">
    <property type="entry name" value="L-ORNITHINE N(5)-MONOOXYGENASE"/>
    <property type="match status" value="1"/>
</dbReference>
<dbReference type="RefSeq" id="WP_120363963.1">
    <property type="nucleotide sequence ID" value="NZ_RAXW01000004.1"/>
</dbReference>
<dbReference type="Pfam" id="PF13434">
    <property type="entry name" value="Lys_Orn_oxgnase"/>
    <property type="match status" value="1"/>
</dbReference>
<keyword evidence="4" id="KW-0285">Flavoprotein</keyword>
<dbReference type="Proteomes" id="UP000267166">
    <property type="component" value="Unassembled WGS sequence"/>
</dbReference>
<evidence type="ECO:0000256" key="4">
    <source>
        <dbReference type="ARBA" id="ARBA00022630"/>
    </source>
</evidence>
<organism evidence="8 9">
    <name type="scientific">Acinetobacter cumulans</name>
    <dbReference type="NCBI Taxonomy" id="2136182"/>
    <lineage>
        <taxon>Bacteria</taxon>
        <taxon>Pseudomonadati</taxon>
        <taxon>Pseudomonadota</taxon>
        <taxon>Gammaproteobacteria</taxon>
        <taxon>Moraxellales</taxon>
        <taxon>Moraxellaceae</taxon>
        <taxon>Acinetobacter</taxon>
    </lineage>
</organism>
<dbReference type="AlphaFoldDB" id="A0A498CU15"/>
<accession>A0A498CU15</accession>
<gene>
    <name evidence="8" type="ORF">D9K80_14390</name>
</gene>
<proteinExistence type="inferred from homology"/>
<keyword evidence="5" id="KW-0274">FAD</keyword>
<dbReference type="InterPro" id="IPR036188">
    <property type="entry name" value="FAD/NAD-bd_sf"/>
</dbReference>
<dbReference type="EMBL" id="RCHD01000041">
    <property type="protein sequence ID" value="RLL31864.1"/>
    <property type="molecule type" value="Genomic_DNA"/>
</dbReference>
<dbReference type="GO" id="GO:0004497">
    <property type="term" value="F:monooxygenase activity"/>
    <property type="evidence" value="ECO:0007669"/>
    <property type="project" value="UniProtKB-KW"/>
</dbReference>
<reference evidence="8 9" key="1">
    <citation type="submission" date="2018-09" db="EMBL/GenBank/DDBJ databases">
        <title>The draft genome of Acinetobacter sp. strains.</title>
        <authorList>
            <person name="Qin J."/>
            <person name="Feng Y."/>
            <person name="Zong Z."/>
        </authorList>
    </citation>
    <scope>NUCLEOTIDE SEQUENCE [LARGE SCALE GENOMIC DNA]</scope>
    <source>
        <strain evidence="8 9">WCHAc060003</strain>
    </source>
</reference>
<comment type="caution">
    <text evidence="8">The sequence shown here is derived from an EMBL/GenBank/DDBJ whole genome shotgun (WGS) entry which is preliminary data.</text>
</comment>
<name>A0A498CU15_9GAMM</name>
<evidence type="ECO:0000256" key="7">
    <source>
        <dbReference type="ARBA" id="ARBA00023002"/>
    </source>
</evidence>
<keyword evidence="8" id="KW-0503">Monooxygenase</keyword>
<dbReference type="SUPFAM" id="SSF51905">
    <property type="entry name" value="FAD/NAD(P)-binding domain"/>
    <property type="match status" value="1"/>
</dbReference>
<dbReference type="PANTHER" id="PTHR42802">
    <property type="entry name" value="MONOOXYGENASE"/>
    <property type="match status" value="1"/>
</dbReference>
<comment type="pathway">
    <text evidence="2">Siderophore biosynthesis.</text>
</comment>
<sequence length="486" mass="56223">MLDFIGIGLGPFNLSLASLLQDKTNLKYRFFEQKAQFDWHAGMQLPDTVLQVPFMADLVSMVDPTSPYSFLNYLKAQQRLYKFYFLERSQIPRREYNHYCQWVADQLSNIQYQSSVKAIYAKEHGFEVVVEQDGVLQHFLCRHLVIGSGNVPHLPVCLQSLQQQYPEQCLHSASYLSQSGQQRSGNVVVLGSGQSAAEVFMDLFDQQHAQERQPRSTRQALPYKLHWLTRSNGFFPMEYAPLGLEHFSPDYTEHFYQLSAAQKADQLKQQALLYKGISAQTIREIYQKLYHRSIGTREQMTHLHAQSHLKHAEYVQGKIQLHFQHTVTEQQFVLQADCVVAATGYVSPEFEFLRYLKPLIHTDEQGRWKVHRDYRLSHDALGEIYVQNQELHTHGVGTPDLGLGACRAAHIANQLVGYELYEMSDQAQCFQHFRPEKNPELSLVSTAHQTVPMQEQFCIQKLNDQTQRFELKGLKTQKNNVFEYIS</sequence>
<protein>
    <submittedName>
        <fullName evidence="8">Ornithine monooxygenase</fullName>
    </submittedName>
</protein>
<evidence type="ECO:0000313" key="8">
    <source>
        <dbReference type="EMBL" id="RLL31864.1"/>
    </source>
</evidence>
<keyword evidence="7" id="KW-0560">Oxidoreductase</keyword>
<keyword evidence="6" id="KW-0521">NADP</keyword>
<dbReference type="Gene3D" id="3.50.50.60">
    <property type="entry name" value="FAD/NAD(P)-binding domain"/>
    <property type="match status" value="1"/>
</dbReference>
<dbReference type="InterPro" id="IPR025700">
    <property type="entry name" value="Lys/Orn_oxygenase"/>
</dbReference>
<evidence type="ECO:0000313" key="9">
    <source>
        <dbReference type="Proteomes" id="UP000267166"/>
    </source>
</evidence>